<keyword evidence="3" id="KW-0813">Transport</keyword>
<keyword evidence="4 8" id="KW-1003">Cell membrane</keyword>
<organism evidence="9 10">
    <name type="scientific">Vibrio hippocampi</name>
    <dbReference type="NCBI Taxonomy" id="654686"/>
    <lineage>
        <taxon>Bacteria</taxon>
        <taxon>Pseudomonadati</taxon>
        <taxon>Pseudomonadota</taxon>
        <taxon>Gammaproteobacteria</taxon>
        <taxon>Vibrionales</taxon>
        <taxon>Vibrionaceae</taxon>
        <taxon>Vibrio</taxon>
    </lineage>
</organism>
<feature type="transmembrane region" description="Helical" evidence="8">
    <location>
        <begin position="74"/>
        <end position="96"/>
    </location>
</feature>
<feature type="transmembrane region" description="Helical" evidence="8">
    <location>
        <begin position="102"/>
        <end position="118"/>
    </location>
</feature>
<dbReference type="PANTHER" id="PTHR30269:SF37">
    <property type="entry name" value="MEMBRANE TRANSPORTER PROTEIN"/>
    <property type="match status" value="1"/>
</dbReference>
<feature type="transmembrane region" description="Helical" evidence="8">
    <location>
        <begin position="194"/>
        <end position="214"/>
    </location>
</feature>
<evidence type="ECO:0000256" key="8">
    <source>
        <dbReference type="RuleBase" id="RU363041"/>
    </source>
</evidence>
<keyword evidence="5 8" id="KW-0812">Transmembrane</keyword>
<dbReference type="Pfam" id="PF01925">
    <property type="entry name" value="TauE"/>
    <property type="match status" value="1"/>
</dbReference>
<evidence type="ECO:0000313" key="9">
    <source>
        <dbReference type="EMBL" id="CAH0529519.1"/>
    </source>
</evidence>
<comment type="caution">
    <text evidence="9">The sequence shown here is derived from an EMBL/GenBank/DDBJ whole genome shotgun (WGS) entry which is preliminary data.</text>
</comment>
<evidence type="ECO:0000256" key="1">
    <source>
        <dbReference type="ARBA" id="ARBA00004651"/>
    </source>
</evidence>
<evidence type="ECO:0000256" key="5">
    <source>
        <dbReference type="ARBA" id="ARBA00022692"/>
    </source>
</evidence>
<protein>
    <recommendedName>
        <fullName evidence="8">Probable membrane transporter protein</fullName>
    </recommendedName>
</protein>
<dbReference type="PANTHER" id="PTHR30269">
    <property type="entry name" value="TRANSMEMBRANE PROTEIN YFCA"/>
    <property type="match status" value="1"/>
</dbReference>
<dbReference type="Proteomes" id="UP000838160">
    <property type="component" value="Unassembled WGS sequence"/>
</dbReference>
<reference evidence="9" key="1">
    <citation type="submission" date="2021-12" db="EMBL/GenBank/DDBJ databases">
        <authorList>
            <person name="Rodrigo-Torres L."/>
            <person name="Arahal R. D."/>
            <person name="Lucena T."/>
        </authorList>
    </citation>
    <scope>NUCLEOTIDE SEQUENCE</scope>
    <source>
        <strain evidence="9">CECT 8226</strain>
    </source>
</reference>
<sequence>MITDLYFYLAAIPAVLVYGIGKGGFGGGLGVIAVPLMALTMPPFQAASILLPILCVMDIFAVKHHYRNCHYQEIRSMLPWAIIGIVIASMIMGLVSGKMVEISIGAVSLLFCLQYYCLGPSKNTGKLACAFWSTLSGISSTMIHAGGGPISIYMLPKKFNKMVLVGTMAVFFAIMNIIKLIPYTYFGQFDSQNLMTSLVLLPLAPVGVKLGVYLLQIASQQQVYRICYLLLLISGAKLLYSGLMNG</sequence>
<evidence type="ECO:0000256" key="6">
    <source>
        <dbReference type="ARBA" id="ARBA00022989"/>
    </source>
</evidence>
<dbReference type="RefSeq" id="WP_237486109.1">
    <property type="nucleotide sequence ID" value="NZ_CAKLCM010000003.1"/>
</dbReference>
<comment type="subcellular location">
    <subcellularLocation>
        <location evidence="1 8">Cell membrane</location>
        <topology evidence="1 8">Multi-pass membrane protein</topology>
    </subcellularLocation>
</comment>
<dbReference type="InterPro" id="IPR002781">
    <property type="entry name" value="TM_pro_TauE-like"/>
</dbReference>
<evidence type="ECO:0000256" key="2">
    <source>
        <dbReference type="ARBA" id="ARBA00009142"/>
    </source>
</evidence>
<evidence type="ECO:0000256" key="4">
    <source>
        <dbReference type="ARBA" id="ARBA00022475"/>
    </source>
</evidence>
<name>A0ABM8ZLW1_9VIBR</name>
<accession>A0ABM8ZLW1</accession>
<feature type="transmembrane region" description="Helical" evidence="8">
    <location>
        <begin position="226"/>
        <end position="243"/>
    </location>
</feature>
<keyword evidence="6 8" id="KW-1133">Transmembrane helix</keyword>
<keyword evidence="7 8" id="KW-0472">Membrane</keyword>
<evidence type="ECO:0000313" key="10">
    <source>
        <dbReference type="Proteomes" id="UP000838160"/>
    </source>
</evidence>
<proteinExistence type="inferred from homology"/>
<gene>
    <name evidence="9" type="ORF">VHP8226_03273</name>
</gene>
<evidence type="ECO:0000256" key="3">
    <source>
        <dbReference type="ARBA" id="ARBA00022448"/>
    </source>
</evidence>
<feature type="transmembrane region" description="Helical" evidence="8">
    <location>
        <begin position="7"/>
        <end position="38"/>
    </location>
</feature>
<dbReference type="EMBL" id="CAKLCM010000003">
    <property type="protein sequence ID" value="CAH0529519.1"/>
    <property type="molecule type" value="Genomic_DNA"/>
</dbReference>
<feature type="transmembrane region" description="Helical" evidence="8">
    <location>
        <begin position="44"/>
        <end position="62"/>
    </location>
</feature>
<comment type="similarity">
    <text evidence="2 8">Belongs to the 4-toluene sulfonate uptake permease (TSUP) (TC 2.A.102) family.</text>
</comment>
<evidence type="ECO:0000256" key="7">
    <source>
        <dbReference type="ARBA" id="ARBA00023136"/>
    </source>
</evidence>
<keyword evidence="10" id="KW-1185">Reference proteome</keyword>
<feature type="transmembrane region" description="Helical" evidence="8">
    <location>
        <begin position="162"/>
        <end position="182"/>
    </location>
</feature>
<dbReference type="InterPro" id="IPR052017">
    <property type="entry name" value="TSUP"/>
</dbReference>